<accession>A0ABY8B737</accession>
<proteinExistence type="predicted"/>
<keyword evidence="3 6" id="KW-0812">Transmembrane</keyword>
<feature type="transmembrane region" description="Helical" evidence="6">
    <location>
        <begin position="206"/>
        <end position="228"/>
    </location>
</feature>
<dbReference type="Pfam" id="PF00753">
    <property type="entry name" value="Lactamase_B"/>
    <property type="match status" value="1"/>
</dbReference>
<dbReference type="SMART" id="SM00849">
    <property type="entry name" value="Lactamase_B"/>
    <property type="match status" value="1"/>
</dbReference>
<comment type="subcellular location">
    <subcellularLocation>
        <location evidence="1">Cell membrane</location>
        <topology evidence="1">Multi-pass membrane protein</topology>
    </subcellularLocation>
</comment>
<name>A0ABY8B737_9BACL</name>
<evidence type="ECO:0000256" key="3">
    <source>
        <dbReference type="ARBA" id="ARBA00022692"/>
    </source>
</evidence>
<feature type="transmembrane region" description="Helical" evidence="6">
    <location>
        <begin position="6"/>
        <end position="32"/>
    </location>
</feature>
<dbReference type="InterPro" id="IPR036866">
    <property type="entry name" value="RibonucZ/Hydroxyglut_hydro"/>
</dbReference>
<dbReference type="SUPFAM" id="SSF56281">
    <property type="entry name" value="Metallo-hydrolase/oxidoreductase"/>
    <property type="match status" value="1"/>
</dbReference>
<dbReference type="InterPro" id="IPR035681">
    <property type="entry name" value="ComA-like_MBL"/>
</dbReference>
<dbReference type="InterPro" id="IPR052159">
    <property type="entry name" value="Competence_DNA_uptake"/>
</dbReference>
<keyword evidence="4 6" id="KW-1133">Transmembrane helix</keyword>
<dbReference type="Gene3D" id="3.60.15.10">
    <property type="entry name" value="Ribonuclease Z/Hydroxyacylglutathione hydrolase-like"/>
    <property type="match status" value="1"/>
</dbReference>
<evidence type="ECO:0000256" key="2">
    <source>
        <dbReference type="ARBA" id="ARBA00022475"/>
    </source>
</evidence>
<organism evidence="8 9">
    <name type="scientific">Exiguobacterium profundum</name>
    <dbReference type="NCBI Taxonomy" id="307643"/>
    <lineage>
        <taxon>Bacteria</taxon>
        <taxon>Bacillati</taxon>
        <taxon>Bacillota</taxon>
        <taxon>Bacilli</taxon>
        <taxon>Bacillales</taxon>
        <taxon>Bacillales Family XII. Incertae Sedis</taxon>
        <taxon>Exiguobacterium</taxon>
    </lineage>
</organism>
<dbReference type="PANTHER" id="PTHR30619">
    <property type="entry name" value="DNA INTERNALIZATION/COMPETENCE PROTEIN COMEC/REC2"/>
    <property type="match status" value="1"/>
</dbReference>
<dbReference type="InterPro" id="IPR001279">
    <property type="entry name" value="Metallo-B-lactamas"/>
</dbReference>
<reference evidence="8 9" key="1">
    <citation type="submission" date="2022-10" db="EMBL/GenBank/DDBJ databases">
        <title>Complete genome sequence of Exiguobacterium profundum TSS-3 isolated from an extremely saline-alkaline spring located in Ixtapa, Chiapas-Mexico.</title>
        <authorList>
            <person name="Rincon-Rosales R."/>
            <person name="Rogel M.A."/>
            <person name="Rincon-Molina C.I."/>
            <person name="Guerrero G."/>
            <person name="Manzano-Gomez L.A."/>
            <person name="Lopez-Lopez A."/>
            <person name="Rincon Molina F.A."/>
            <person name="Martinez-Romero E."/>
        </authorList>
    </citation>
    <scope>NUCLEOTIDE SEQUENCE [LARGE SCALE GENOMIC DNA]</scope>
    <source>
        <strain evidence="8 9">TSS-3</strain>
    </source>
</reference>
<dbReference type="PANTHER" id="PTHR30619:SF7">
    <property type="entry name" value="BETA-LACTAMASE DOMAIN PROTEIN"/>
    <property type="match status" value="1"/>
</dbReference>
<feature type="transmembrane region" description="Helical" evidence="6">
    <location>
        <begin position="434"/>
        <end position="453"/>
    </location>
</feature>
<protein>
    <submittedName>
        <fullName evidence="8">DNA internalization-related competence protein ComEC/Rec2</fullName>
    </submittedName>
</protein>
<feature type="transmembrane region" description="Helical" evidence="6">
    <location>
        <begin position="291"/>
        <end position="316"/>
    </location>
</feature>
<dbReference type="InterPro" id="IPR004797">
    <property type="entry name" value="Competence_ComEC/Rec2"/>
</dbReference>
<evidence type="ECO:0000313" key="8">
    <source>
        <dbReference type="EMBL" id="WED56354.1"/>
    </source>
</evidence>
<dbReference type="NCBIfam" id="TIGR00360">
    <property type="entry name" value="ComEC_N-term"/>
    <property type="match status" value="1"/>
</dbReference>
<keyword evidence="5 6" id="KW-0472">Membrane</keyword>
<keyword evidence="2" id="KW-1003">Cell membrane</keyword>
<feature type="transmembrane region" description="Helical" evidence="6">
    <location>
        <begin position="354"/>
        <end position="377"/>
    </location>
</feature>
<gene>
    <name evidence="8" type="ORF">OE059_05710</name>
</gene>
<dbReference type="Pfam" id="PF03772">
    <property type="entry name" value="Competence"/>
    <property type="match status" value="1"/>
</dbReference>
<evidence type="ECO:0000256" key="6">
    <source>
        <dbReference type="SAM" id="Phobius"/>
    </source>
</evidence>
<keyword evidence="9" id="KW-1185">Reference proteome</keyword>
<dbReference type="NCBIfam" id="TIGR00361">
    <property type="entry name" value="ComEC_Rec2"/>
    <property type="match status" value="1"/>
</dbReference>
<dbReference type="Proteomes" id="UP001219957">
    <property type="component" value="Chromosome"/>
</dbReference>
<feature type="transmembrane region" description="Helical" evidence="6">
    <location>
        <begin position="404"/>
        <end position="422"/>
    </location>
</feature>
<sequence length="705" mass="78922">MPLFPLFAVLIVTGLTEGFYLVSVVASVFYLVTRRGQGLYAKAGVIGLICIASFHTTPTESLPSDTIAFSIESRKENGKSVRLYGNVDDLQGVLRGRELNRGRPGETCLVQIEVEAFQPLRNTGGFDERAWARSSNVSFKGKVKRIDTCRPTAGWDGRMLRWKERKLQQIEHRHRADVALYMEALLFGESRMLDEQTSFSYRVTGLLHLLVISGSHIAMLIVAMRILLQPIPFRRETKTVLMIFSITVFGWMTGFSPPVARAVVVADAILFLSLFGVTIRDPIRLLSWCAAGMLAVQPFLLTNLGFQLTVGMTFFLLVTRQIWTGLIELSVFAQLFGLIVLWQVQPVLSVAAPIWNLVMAICISWIIMPLAFVTWMIPSIAPLFMVVLDAIHGMFTLHDDLRPWLPLHDLALSSQIALWLGLWGSLTLMNRKRWIGWGAAIMTCGLIAGWSEWSESSRVTFLDVGQGDAIVVESGRTIGVIDVGGVFQDPNEQKRSTFDPGEDVLAPYLWKRGERSLDFVLLTHADHDHIGGLEGLLKVVTVEELWISKEVANAEKREELLHLAAAYDVSVHYLEADDRPTPWMWIVAPNRPHEDENGHSISLYMNVGGMRYLLTGDLPIEGEAELPTLDVDVFKLGHHGSNTSSGEELLERIDPEWVIASVGSNNRYGHPHEETLRRVVGKRLLRTDLNGMIVCEENMCRGIIE</sequence>
<feature type="transmembrane region" description="Helical" evidence="6">
    <location>
        <begin position="240"/>
        <end position="256"/>
    </location>
</feature>
<evidence type="ECO:0000313" key="9">
    <source>
        <dbReference type="Proteomes" id="UP001219957"/>
    </source>
</evidence>
<evidence type="ECO:0000259" key="7">
    <source>
        <dbReference type="SMART" id="SM00849"/>
    </source>
</evidence>
<dbReference type="CDD" id="cd07731">
    <property type="entry name" value="ComA-like_MBL-fold"/>
    <property type="match status" value="1"/>
</dbReference>
<evidence type="ECO:0000256" key="5">
    <source>
        <dbReference type="ARBA" id="ARBA00023136"/>
    </source>
</evidence>
<feature type="domain" description="Metallo-beta-lactamase" evidence="7">
    <location>
        <begin position="466"/>
        <end position="662"/>
    </location>
</feature>
<dbReference type="EMBL" id="CP109617">
    <property type="protein sequence ID" value="WED56354.1"/>
    <property type="molecule type" value="Genomic_DNA"/>
</dbReference>
<evidence type="ECO:0000256" key="4">
    <source>
        <dbReference type="ARBA" id="ARBA00022989"/>
    </source>
</evidence>
<dbReference type="InterPro" id="IPR004477">
    <property type="entry name" value="ComEC_N"/>
</dbReference>
<dbReference type="RefSeq" id="WP_275060516.1">
    <property type="nucleotide sequence ID" value="NZ_CP109617.1"/>
</dbReference>
<evidence type="ECO:0000256" key="1">
    <source>
        <dbReference type="ARBA" id="ARBA00004651"/>
    </source>
</evidence>
<feature type="transmembrane region" description="Helical" evidence="6">
    <location>
        <begin position="322"/>
        <end position="342"/>
    </location>
</feature>